<dbReference type="GO" id="GO:0005524">
    <property type="term" value="F:ATP binding"/>
    <property type="evidence" value="ECO:0007669"/>
    <property type="project" value="InterPro"/>
</dbReference>
<dbReference type="SUPFAM" id="SSF56112">
    <property type="entry name" value="Protein kinase-like (PK-like)"/>
    <property type="match status" value="1"/>
</dbReference>
<dbReference type="EMBL" id="JAEHOC010000040">
    <property type="protein sequence ID" value="KAG2427461.1"/>
    <property type="molecule type" value="Genomic_DNA"/>
</dbReference>
<feature type="transmembrane region" description="Helical" evidence="2">
    <location>
        <begin position="177"/>
        <end position="200"/>
    </location>
</feature>
<dbReference type="Gene3D" id="3.30.200.20">
    <property type="entry name" value="Phosphorylase Kinase, domain 1"/>
    <property type="match status" value="1"/>
</dbReference>
<gene>
    <name evidence="4" type="ORF">HXX76_012397</name>
</gene>
<dbReference type="PANTHER" id="PTHR44329">
    <property type="entry name" value="SERINE/THREONINE-PROTEIN KINASE TNNI3K-RELATED"/>
    <property type="match status" value="1"/>
</dbReference>
<dbReference type="InterPro" id="IPR051681">
    <property type="entry name" value="Ser/Thr_Kinases-Pseudokinases"/>
</dbReference>
<sequence>MGNLGDTFGLEFRNVIVVWSAAELLIRLPAFGLVAPSAPGTGLAAAASEAYISGLLRPALLPGPQQAVYEVNQTGCAPENDTSVAIMERCSKGLGLLIDVGTEAAMLVNATSSATVPTNFLIHFLSVSYFHNQPAPPGGGASAGAAGVGAASSSAAAVAGAGTAGAAEGGGSSSVTAIVVGCAVGGGMALMLLVALAATLRLRRRRQDRSSIGDDTGGTANAMVGPSAQTQVPASGGSCGEQTAAAPAGSPGPAPGAATAAVLAAPVGDSGNCISWPLVPSLVVPGGAAGDGGGGDGGGGGGRGAVHDASTCIVLAQLSHAHMAGGPAAAAAAAVAAGSAAAVGSVVAAAAAPSPSEHAAQKAPTAGGLDSSSPSYGWSTHSRTSAPYQSYTYEQQLQVVTHATPFRQALDVGVELRPADGGGDRGGAGTAGAVGAAGRYDAVTAAGVGAAPGRPAGAAGTARVAAASSGADALDRLPVLPHQYDVLMSGLRAEGRDVAVKLMLSVVEAEAAGEAAAAAAQHAAAEAAGKAAGAANTAGAGAASGGPVEGGRVSGLLGSFIAEVQILGRCDHPCITRLFAACVTPPHLALVMERCDTSLARLLYGGALGGGGGRGGGGGGGDGGGGDGGGGGQGAGGGTDAAGAPAGGAGGGAGRTDFVAAAGSAAEAGAGVVASGAAGGTQQPWSPPPGTQQPPGVNFLPLSKEVIRGLEYLHPTITHRDLKPDNVLLNRADAPRPEVKLADFGLSRMRAATQPTARPEAGTDYSLVAIAYAVTLQHARLPLRHLVAAGRCPPRLPRLIWDCWEPDPSRRPAAGEVWKRLLLCQEEVDRLVGPDCCESALCVPSSSTAAAAAAGSPAPGYEEAWWYG</sequence>
<dbReference type="InterPro" id="IPR011009">
    <property type="entry name" value="Kinase-like_dom_sf"/>
</dbReference>
<dbReference type="Proteomes" id="UP000650467">
    <property type="component" value="Unassembled WGS sequence"/>
</dbReference>
<dbReference type="InterPro" id="IPR000719">
    <property type="entry name" value="Prot_kinase_dom"/>
</dbReference>
<feature type="region of interest" description="Disordered" evidence="1">
    <location>
        <begin position="358"/>
        <end position="384"/>
    </location>
</feature>
<protein>
    <recommendedName>
        <fullName evidence="3">Protein kinase domain-containing protein</fullName>
    </recommendedName>
</protein>
<dbReference type="Pfam" id="PF00069">
    <property type="entry name" value="Pkinase"/>
    <property type="match status" value="1"/>
</dbReference>
<dbReference type="InterPro" id="IPR008271">
    <property type="entry name" value="Ser/Thr_kinase_AS"/>
</dbReference>
<dbReference type="AlphaFoldDB" id="A0A835SX31"/>
<evidence type="ECO:0000259" key="3">
    <source>
        <dbReference type="PROSITE" id="PS50011"/>
    </source>
</evidence>
<evidence type="ECO:0000313" key="5">
    <source>
        <dbReference type="Proteomes" id="UP000650467"/>
    </source>
</evidence>
<feature type="compositionally biased region" description="Low complexity" evidence="1">
    <location>
        <begin position="675"/>
        <end position="684"/>
    </location>
</feature>
<dbReference type="GO" id="GO:0004674">
    <property type="term" value="F:protein serine/threonine kinase activity"/>
    <property type="evidence" value="ECO:0007669"/>
    <property type="project" value="TreeGrafter"/>
</dbReference>
<evidence type="ECO:0000256" key="2">
    <source>
        <dbReference type="SAM" id="Phobius"/>
    </source>
</evidence>
<keyword evidence="2" id="KW-1133">Transmembrane helix</keyword>
<comment type="caution">
    <text evidence="4">The sequence shown here is derived from an EMBL/GenBank/DDBJ whole genome shotgun (WGS) entry which is preliminary data.</text>
</comment>
<dbReference type="PROSITE" id="PS50011">
    <property type="entry name" value="PROTEIN_KINASE_DOM"/>
    <property type="match status" value="1"/>
</dbReference>
<dbReference type="Gene3D" id="1.10.510.10">
    <property type="entry name" value="Transferase(Phosphotransferase) domain 1"/>
    <property type="match status" value="1"/>
</dbReference>
<feature type="region of interest" description="Disordered" evidence="1">
    <location>
        <begin position="675"/>
        <end position="698"/>
    </location>
</feature>
<reference evidence="4" key="1">
    <citation type="journal article" date="2020" name="bioRxiv">
        <title>Comparative genomics of Chlamydomonas.</title>
        <authorList>
            <person name="Craig R.J."/>
            <person name="Hasan A.R."/>
            <person name="Ness R.W."/>
            <person name="Keightley P.D."/>
        </authorList>
    </citation>
    <scope>NUCLEOTIDE SEQUENCE</scope>
    <source>
        <strain evidence="4">SAG 7.73</strain>
    </source>
</reference>
<evidence type="ECO:0000256" key="1">
    <source>
        <dbReference type="SAM" id="MobiDB-lite"/>
    </source>
</evidence>
<dbReference type="PROSITE" id="PS00108">
    <property type="entry name" value="PROTEIN_KINASE_ST"/>
    <property type="match status" value="1"/>
</dbReference>
<dbReference type="PANTHER" id="PTHR44329:SF214">
    <property type="entry name" value="PROTEIN KINASE DOMAIN-CONTAINING PROTEIN"/>
    <property type="match status" value="1"/>
</dbReference>
<dbReference type="SMART" id="SM00220">
    <property type="entry name" value="S_TKc"/>
    <property type="match status" value="1"/>
</dbReference>
<feature type="domain" description="Protein kinase" evidence="3">
    <location>
        <begin position="450"/>
        <end position="868"/>
    </location>
</feature>
<feature type="region of interest" description="Disordered" evidence="1">
    <location>
        <begin position="204"/>
        <end position="257"/>
    </location>
</feature>
<keyword evidence="5" id="KW-1185">Reference proteome</keyword>
<keyword evidence="2" id="KW-0472">Membrane</keyword>
<feature type="region of interest" description="Disordered" evidence="1">
    <location>
        <begin position="618"/>
        <end position="650"/>
    </location>
</feature>
<proteinExistence type="predicted"/>
<feature type="compositionally biased region" description="Low complexity" evidence="1">
    <location>
        <begin position="243"/>
        <end position="257"/>
    </location>
</feature>
<name>A0A835SX31_CHLIN</name>
<organism evidence="4 5">
    <name type="scientific">Chlamydomonas incerta</name>
    <dbReference type="NCBI Taxonomy" id="51695"/>
    <lineage>
        <taxon>Eukaryota</taxon>
        <taxon>Viridiplantae</taxon>
        <taxon>Chlorophyta</taxon>
        <taxon>core chlorophytes</taxon>
        <taxon>Chlorophyceae</taxon>
        <taxon>CS clade</taxon>
        <taxon>Chlamydomonadales</taxon>
        <taxon>Chlamydomonadaceae</taxon>
        <taxon>Chlamydomonas</taxon>
    </lineage>
</organism>
<keyword evidence="2" id="KW-0812">Transmembrane</keyword>
<evidence type="ECO:0000313" key="4">
    <source>
        <dbReference type="EMBL" id="KAG2427461.1"/>
    </source>
</evidence>
<dbReference type="OrthoDB" id="2013833at2759"/>
<feature type="compositionally biased region" description="Polar residues" evidence="1">
    <location>
        <begin position="370"/>
        <end position="384"/>
    </location>
</feature>
<accession>A0A835SX31</accession>